<evidence type="ECO:0000256" key="1">
    <source>
        <dbReference type="ARBA" id="ARBA00004442"/>
    </source>
</evidence>
<evidence type="ECO:0000256" key="3">
    <source>
        <dbReference type="ARBA" id="ARBA00022729"/>
    </source>
</evidence>
<protein>
    <submittedName>
        <fullName evidence="8">RagB/SusD family nutrient uptake outer membrane protein</fullName>
    </submittedName>
</protein>
<dbReference type="InterPro" id="IPR033985">
    <property type="entry name" value="SusD-like_N"/>
</dbReference>
<dbReference type="Gene3D" id="1.25.40.390">
    <property type="match status" value="1"/>
</dbReference>
<dbReference type="SUPFAM" id="SSF48452">
    <property type="entry name" value="TPR-like"/>
    <property type="match status" value="1"/>
</dbReference>
<dbReference type="Proteomes" id="UP000468388">
    <property type="component" value="Unassembled WGS sequence"/>
</dbReference>
<dbReference type="InterPro" id="IPR011990">
    <property type="entry name" value="TPR-like_helical_dom_sf"/>
</dbReference>
<keyword evidence="5" id="KW-0998">Cell outer membrane</keyword>
<comment type="subcellular location">
    <subcellularLocation>
        <location evidence="1">Cell outer membrane</location>
    </subcellularLocation>
</comment>
<evidence type="ECO:0000259" key="7">
    <source>
        <dbReference type="Pfam" id="PF14322"/>
    </source>
</evidence>
<name>A0A6N8JDN8_9BACT</name>
<dbReference type="PROSITE" id="PS51257">
    <property type="entry name" value="PROKAR_LIPOPROTEIN"/>
    <property type="match status" value="1"/>
</dbReference>
<keyword evidence="9" id="KW-1185">Reference proteome</keyword>
<dbReference type="OrthoDB" id="5694214at2"/>
<dbReference type="AlphaFoldDB" id="A0A6N8JDN8"/>
<keyword evidence="3" id="KW-0732">Signal</keyword>
<sequence length="545" mass="60918">MRKIIYIMLIVFTATSCNKLDLKPLDKISETDTWTDPALIQLYVNATYNSMQHGFQQDLLSSACDETYNIHGYGNLAVLQRGELTQDNVSGLSDKIDYFNFAYGYIRNINIFFSKIDAAPGEAGFKNSVMGEMKFIRAYIYANLIWRYGGVPLITKVFGLHDDFTVTQSSYEDCVKFIVAELDDAAKLLPADQPADQLGRASKNACLALKARVLLYAASAQNNPGHDPVKWQAAADAAEALLNAGYQLNDDYQATFLSNNKEVIFVRQFTQANNTGGTGFNLEQGRNGSNGYGSENPSQNLVNAYEMAATGKQPYIVQNDGTLVANPGSGYDPANPYSGRDPRFDASILHDGSLWAGRVTETFHGGEDSPESNSGFNASLTSYNFKKFLVESIPPSGSSLRPTNPWIFFRYAEVLLNYAEAKFELGDEATARQYLNMVRSRPSVHMPEVTDVGDALRSRIQNERRVELAFEEHRFFDVRRWKIATVVLNQPFLRMDITKQTNGTKTYNIIKLNDSKFLEPQYLIPFPRAEVDKSLGSLKQNPGYQ</sequence>
<gene>
    <name evidence="8" type="ORF">GO495_22285</name>
</gene>
<evidence type="ECO:0000256" key="2">
    <source>
        <dbReference type="ARBA" id="ARBA00006275"/>
    </source>
</evidence>
<feature type="domain" description="SusD-like N-terminal" evidence="7">
    <location>
        <begin position="39"/>
        <end position="215"/>
    </location>
</feature>
<dbReference type="InterPro" id="IPR012944">
    <property type="entry name" value="SusD_RagB_dom"/>
</dbReference>
<dbReference type="Pfam" id="PF07980">
    <property type="entry name" value="SusD_RagB"/>
    <property type="match status" value="1"/>
</dbReference>
<comment type="caution">
    <text evidence="8">The sequence shown here is derived from an EMBL/GenBank/DDBJ whole genome shotgun (WGS) entry which is preliminary data.</text>
</comment>
<dbReference type="CDD" id="cd08977">
    <property type="entry name" value="SusD"/>
    <property type="match status" value="1"/>
</dbReference>
<comment type="similarity">
    <text evidence="2">Belongs to the SusD family.</text>
</comment>
<dbReference type="GO" id="GO:0009279">
    <property type="term" value="C:cell outer membrane"/>
    <property type="evidence" value="ECO:0007669"/>
    <property type="project" value="UniProtKB-SubCell"/>
</dbReference>
<proteinExistence type="inferred from homology"/>
<dbReference type="Pfam" id="PF14322">
    <property type="entry name" value="SusD-like_3"/>
    <property type="match status" value="1"/>
</dbReference>
<feature type="domain" description="RagB/SusD" evidence="6">
    <location>
        <begin position="261"/>
        <end position="544"/>
    </location>
</feature>
<accession>A0A6N8JDN8</accession>
<dbReference type="EMBL" id="WRXO01000007">
    <property type="protein sequence ID" value="MVT43343.1"/>
    <property type="molecule type" value="Genomic_DNA"/>
</dbReference>
<evidence type="ECO:0000256" key="5">
    <source>
        <dbReference type="ARBA" id="ARBA00023237"/>
    </source>
</evidence>
<organism evidence="8 9">
    <name type="scientific">Chitinophaga oryziterrae</name>
    <dbReference type="NCBI Taxonomy" id="1031224"/>
    <lineage>
        <taxon>Bacteria</taxon>
        <taxon>Pseudomonadati</taxon>
        <taxon>Bacteroidota</taxon>
        <taxon>Chitinophagia</taxon>
        <taxon>Chitinophagales</taxon>
        <taxon>Chitinophagaceae</taxon>
        <taxon>Chitinophaga</taxon>
    </lineage>
</organism>
<evidence type="ECO:0000259" key="6">
    <source>
        <dbReference type="Pfam" id="PF07980"/>
    </source>
</evidence>
<evidence type="ECO:0000313" key="9">
    <source>
        <dbReference type="Proteomes" id="UP000468388"/>
    </source>
</evidence>
<evidence type="ECO:0000256" key="4">
    <source>
        <dbReference type="ARBA" id="ARBA00023136"/>
    </source>
</evidence>
<keyword evidence="4" id="KW-0472">Membrane</keyword>
<evidence type="ECO:0000313" key="8">
    <source>
        <dbReference type="EMBL" id="MVT43343.1"/>
    </source>
</evidence>
<dbReference type="RefSeq" id="WP_157301956.1">
    <property type="nucleotide sequence ID" value="NZ_BAAAZB010000015.1"/>
</dbReference>
<reference evidence="8 9" key="1">
    <citation type="submission" date="2019-12" db="EMBL/GenBank/DDBJ databases">
        <title>The draft genomic sequence of strain Chitinophaga oryziterrae JCM 16595.</title>
        <authorList>
            <person name="Zhang X."/>
        </authorList>
    </citation>
    <scope>NUCLEOTIDE SEQUENCE [LARGE SCALE GENOMIC DNA]</scope>
    <source>
        <strain evidence="8 9">JCM 16595</strain>
    </source>
</reference>